<dbReference type="InterPro" id="IPR036835">
    <property type="entry name" value="SeqA_DNA-bd_C_sf"/>
</dbReference>
<dbReference type="InterPro" id="IPR013321">
    <property type="entry name" value="Arc_rbn_hlx_hlx"/>
</dbReference>
<dbReference type="SUPFAM" id="SSF82808">
    <property type="entry name" value="Replication modulator SeqA, C-terminal DNA-binding domain"/>
    <property type="match status" value="1"/>
</dbReference>
<comment type="subunit">
    <text evidence="4">Homodimer. Polymerizes to form helical filaments.</text>
</comment>
<feature type="region of interest" description="Interaction with DNA" evidence="4">
    <location>
        <begin position="118"/>
        <end position="119"/>
    </location>
</feature>
<feature type="domain" description="Replication modulator SeqA C-terminal DNA-binding" evidence="6">
    <location>
        <begin position="102"/>
        <end position="209"/>
    </location>
</feature>
<sequence>MKYIEIDEELYRFIASKTERIGESASDILRRLLHLSVESVEVDLPQAISEPSLEAEPAETTEAESQRSELFNQAKAAVEKVMAVQAQPEVEAHIAQGVTEIDFKSIVNEHLLAQQKGAVGRFMWLLGNLQAATGSDFNKVLDIQGKGRLYFARSKQALLDSSQSSNPKEIGASGFWVTTNNNTAKKQNIFTEVLEHLGCDSEYARTIADYI</sequence>
<evidence type="ECO:0000313" key="8">
    <source>
        <dbReference type="EMBL" id="MCL1106616.1"/>
    </source>
</evidence>
<dbReference type="GO" id="GO:0005737">
    <property type="term" value="C:cytoplasm"/>
    <property type="evidence" value="ECO:0007669"/>
    <property type="project" value="UniProtKB-SubCell"/>
</dbReference>
<dbReference type="Proteomes" id="UP001139408">
    <property type="component" value="Unassembled WGS sequence"/>
</dbReference>
<evidence type="ECO:0000256" key="3">
    <source>
        <dbReference type="ARBA" id="ARBA00023125"/>
    </source>
</evidence>
<keyword evidence="1 4" id="KW-0963">Cytoplasm</keyword>
<dbReference type="InterPro" id="IPR026577">
    <property type="entry name" value="SeqA_DNA-bd_C"/>
</dbReference>
<evidence type="ECO:0000256" key="2">
    <source>
        <dbReference type="ARBA" id="ARBA00022880"/>
    </source>
</evidence>
<keyword evidence="9" id="KW-1185">Reference proteome</keyword>
<name>A0A9X2CEQ0_9GAMM</name>
<evidence type="ECO:0000259" key="6">
    <source>
        <dbReference type="Pfam" id="PF03925"/>
    </source>
</evidence>
<dbReference type="Pfam" id="PF03925">
    <property type="entry name" value="SeqA"/>
    <property type="match status" value="1"/>
</dbReference>
<keyword evidence="3 4" id="KW-0238">DNA-binding</keyword>
<keyword evidence="2 4" id="KW-0236">DNA replication inhibitor</keyword>
<gene>
    <name evidence="4 8" type="primary">seqA</name>
    <name evidence="8" type="ORF">L2749_15355</name>
</gene>
<dbReference type="GO" id="GO:0006355">
    <property type="term" value="P:regulation of DNA-templated transcription"/>
    <property type="evidence" value="ECO:0007669"/>
    <property type="project" value="InterPro"/>
</dbReference>
<dbReference type="GO" id="GO:0032297">
    <property type="term" value="P:negative regulation of DNA-templated DNA replication initiation"/>
    <property type="evidence" value="ECO:0007669"/>
    <property type="project" value="UniProtKB-UniRule"/>
</dbReference>
<comment type="function">
    <text evidence="4 5">Negative regulator of replication initiation, which contributes to regulation of DNA replication and ensures that replication initiation occurs exactly once per chromosome per cell cycle. Binds to pairs of hemimethylated GATC sequences in the oriC region, thus preventing assembly of replication proteins and re-initiation at newly replicated origins. Repression is relieved when the region becomes fully methylated.</text>
</comment>
<dbReference type="InterPro" id="IPR033761">
    <property type="entry name" value="SeqA_N"/>
</dbReference>
<comment type="caution">
    <text evidence="8">The sequence shown here is derived from an EMBL/GenBank/DDBJ whole genome shotgun (WGS) entry which is preliminary data.</text>
</comment>
<dbReference type="Gene3D" id="1.10.1220.10">
    <property type="entry name" value="Met repressor-like"/>
    <property type="match status" value="1"/>
</dbReference>
<comment type="subcellular location">
    <subcellularLocation>
        <location evidence="4 5">Cytoplasm</location>
    </subcellularLocation>
</comment>
<dbReference type="EMBL" id="JAKILJ010000037">
    <property type="protein sequence ID" value="MCL1106616.1"/>
    <property type="molecule type" value="Genomic_DNA"/>
</dbReference>
<evidence type="ECO:0000256" key="5">
    <source>
        <dbReference type="PIRNR" id="PIRNR019401"/>
    </source>
</evidence>
<dbReference type="InterPro" id="IPR010985">
    <property type="entry name" value="Ribbon_hlx_hlx"/>
</dbReference>
<comment type="similarity">
    <text evidence="4 5">Belongs to the SeqA family.</text>
</comment>
<evidence type="ECO:0000256" key="1">
    <source>
        <dbReference type="ARBA" id="ARBA00022490"/>
    </source>
</evidence>
<accession>A0A9X2CEQ0</accession>
<dbReference type="PIRSF" id="PIRSF019401">
    <property type="entry name" value="SeqA"/>
    <property type="match status" value="1"/>
</dbReference>
<evidence type="ECO:0000256" key="4">
    <source>
        <dbReference type="HAMAP-Rule" id="MF_00908"/>
    </source>
</evidence>
<protein>
    <recommendedName>
        <fullName evidence="4 5">Negative modulator of initiation of replication</fullName>
    </recommendedName>
</protein>
<comment type="caution">
    <text evidence="4">Lacks conserved residue(s) required for the propagation of feature annotation.</text>
</comment>
<dbReference type="HAMAP" id="MF_00908">
    <property type="entry name" value="SeqA"/>
    <property type="match status" value="1"/>
</dbReference>
<evidence type="ECO:0000313" key="9">
    <source>
        <dbReference type="Proteomes" id="UP001139408"/>
    </source>
</evidence>
<dbReference type="Pfam" id="PF17206">
    <property type="entry name" value="SeqA_N"/>
    <property type="match status" value="1"/>
</dbReference>
<dbReference type="SUPFAM" id="SSF47598">
    <property type="entry name" value="Ribbon-helix-helix"/>
    <property type="match status" value="1"/>
</dbReference>
<dbReference type="AlphaFoldDB" id="A0A9X2CEQ0"/>
<dbReference type="RefSeq" id="WP_188925937.1">
    <property type="nucleotide sequence ID" value="NZ_BMQI01000034.1"/>
</dbReference>
<dbReference type="GO" id="GO:0003677">
    <property type="term" value="F:DNA binding"/>
    <property type="evidence" value="ECO:0007669"/>
    <property type="project" value="UniProtKB-UniRule"/>
</dbReference>
<dbReference type="InterPro" id="IPR005621">
    <property type="entry name" value="SeqA"/>
</dbReference>
<evidence type="ECO:0000259" key="7">
    <source>
        <dbReference type="Pfam" id="PF17206"/>
    </source>
</evidence>
<dbReference type="Gene3D" id="1.20.1380.10">
    <property type="entry name" value="Replication modulator SeqA, C-terminal DNA-binding domain"/>
    <property type="match status" value="1"/>
</dbReference>
<feature type="domain" description="Negative modulator of initiation of replication SeqA N-terminal" evidence="7">
    <location>
        <begin position="1"/>
        <end position="36"/>
    </location>
</feature>
<proteinExistence type="inferred from homology"/>
<reference evidence="8" key="1">
    <citation type="submission" date="2022-01" db="EMBL/GenBank/DDBJ databases">
        <title>Whole genome-based taxonomy of the Shewanellaceae.</title>
        <authorList>
            <person name="Martin-Rodriguez A.J."/>
        </authorList>
    </citation>
    <scope>NUCLEOTIDE SEQUENCE</scope>
    <source>
        <strain evidence="8">DSM 23803</strain>
    </source>
</reference>
<organism evidence="8 9">
    <name type="scientific">Shewanella algicola</name>
    <dbReference type="NCBI Taxonomy" id="640633"/>
    <lineage>
        <taxon>Bacteria</taxon>
        <taxon>Pseudomonadati</taxon>
        <taxon>Pseudomonadota</taxon>
        <taxon>Gammaproteobacteria</taxon>
        <taxon>Alteromonadales</taxon>
        <taxon>Shewanellaceae</taxon>
        <taxon>Shewanella</taxon>
    </lineage>
</organism>
<dbReference type="NCBIfam" id="NF008389">
    <property type="entry name" value="PRK11187.1"/>
    <property type="match status" value="1"/>
</dbReference>